<sequence>MQAVVVHGNTVTQVSLFDELDEDAAETLAEALQANVKAAYAKLSDQVR</sequence>
<organism evidence="1 2">
    <name type="scientific">Microbacterium suwonense</name>
    <dbReference type="NCBI Taxonomy" id="683047"/>
    <lineage>
        <taxon>Bacteria</taxon>
        <taxon>Bacillati</taxon>
        <taxon>Actinomycetota</taxon>
        <taxon>Actinomycetes</taxon>
        <taxon>Micrococcales</taxon>
        <taxon>Microbacteriaceae</taxon>
        <taxon>Microbacterium</taxon>
    </lineage>
</organism>
<protein>
    <submittedName>
        <fullName evidence="1">Uncharacterized protein</fullName>
    </submittedName>
</protein>
<evidence type="ECO:0000313" key="1">
    <source>
        <dbReference type="EMBL" id="BDZ39620.1"/>
    </source>
</evidence>
<dbReference type="EMBL" id="AP027728">
    <property type="protein sequence ID" value="BDZ39620.1"/>
    <property type="molecule type" value="Genomic_DNA"/>
</dbReference>
<reference evidence="2" key="1">
    <citation type="journal article" date="2019" name="Int. J. Syst. Evol. Microbiol.">
        <title>The Global Catalogue of Microorganisms (GCM) 10K type strain sequencing project: providing services to taxonomists for standard genome sequencing and annotation.</title>
        <authorList>
            <consortium name="The Broad Institute Genomics Platform"/>
            <consortium name="The Broad Institute Genome Sequencing Center for Infectious Disease"/>
            <person name="Wu L."/>
            <person name="Ma J."/>
        </authorList>
    </citation>
    <scope>NUCLEOTIDE SEQUENCE [LARGE SCALE GENOMIC DNA]</scope>
    <source>
        <strain evidence="2">NBRC 106310</strain>
    </source>
</reference>
<proteinExistence type="predicted"/>
<name>A0ABN6X4C0_9MICO</name>
<evidence type="ECO:0000313" key="2">
    <source>
        <dbReference type="Proteomes" id="UP001321543"/>
    </source>
</evidence>
<accession>A0ABN6X4C0</accession>
<gene>
    <name evidence="1" type="ORF">GCM10025863_22340</name>
</gene>
<dbReference type="Proteomes" id="UP001321543">
    <property type="component" value="Chromosome"/>
</dbReference>
<keyword evidence="2" id="KW-1185">Reference proteome</keyword>